<dbReference type="Proteomes" id="UP000198668">
    <property type="component" value="Unassembled WGS sequence"/>
</dbReference>
<gene>
    <name evidence="1" type="ORF">SAMN04489868_102137</name>
</gene>
<accession>A0A1I3AZU1</accession>
<protein>
    <submittedName>
        <fullName evidence="1">Uncharacterized protein</fullName>
    </submittedName>
</protein>
<evidence type="ECO:0000313" key="2">
    <source>
        <dbReference type="Proteomes" id="UP000198668"/>
    </source>
</evidence>
<dbReference type="AlphaFoldDB" id="A0A1I3AZU1"/>
<dbReference type="RefSeq" id="WP_092090989.1">
    <property type="nucleotide sequence ID" value="NZ_FOQE01000002.1"/>
</dbReference>
<name>A0A1I3AZU1_9LACT</name>
<proteinExistence type="predicted"/>
<sequence length="300" mass="34534">MQIKEVLCTSNKQVMNVKEVAEHKNHVQIKQHLQCNTPGCEAKISFVSGSSGKHDHFRTVKYSDHSESCYIYRSKEELKERIKMNEKIAVSLDKKDVKRRIMYFFKKRTDKAVNGKPFKSSPIKRKNGNTKAILGKAAVLGGKDAPTLEEAKGSNRVYGPRIQPLELNQISEAEEGKLFQLSALIEKVRKTKNGFELDIYMGSTEAILVINEAFIKGSKDQQIHDYFTSLIKFTDVKEQYDFKVTIYAFCMFETYNKNETIIFADNFDTFFVSVSGKYIKPIKLDAFQAMFIRETWKKNN</sequence>
<reference evidence="1 2" key="1">
    <citation type="submission" date="2016-10" db="EMBL/GenBank/DDBJ databases">
        <authorList>
            <person name="de Groot N.N."/>
        </authorList>
    </citation>
    <scope>NUCLEOTIDE SEQUENCE [LARGE SCALE GENOMIC DNA]</scope>
    <source>
        <strain evidence="1 2">DSM 27630</strain>
    </source>
</reference>
<evidence type="ECO:0000313" key="1">
    <source>
        <dbReference type="EMBL" id="SFH55219.1"/>
    </source>
</evidence>
<keyword evidence="2" id="KW-1185">Reference proteome</keyword>
<dbReference type="OrthoDB" id="2452459at2"/>
<dbReference type="EMBL" id="FOQE01000002">
    <property type="protein sequence ID" value="SFH55219.1"/>
    <property type="molecule type" value="Genomic_DNA"/>
</dbReference>
<organism evidence="1 2">
    <name type="scientific">Pisciglobus halotolerans</name>
    <dbReference type="NCBI Taxonomy" id="745365"/>
    <lineage>
        <taxon>Bacteria</taxon>
        <taxon>Bacillati</taxon>
        <taxon>Bacillota</taxon>
        <taxon>Bacilli</taxon>
        <taxon>Lactobacillales</taxon>
        <taxon>Carnobacteriaceae</taxon>
    </lineage>
</organism>